<evidence type="ECO:0000313" key="3">
    <source>
        <dbReference type="Proteomes" id="UP000033423"/>
    </source>
</evidence>
<name>A0A0F3GJW6_9BACT</name>
<reference evidence="2 3" key="1">
    <citation type="submission" date="2015-02" db="EMBL/GenBank/DDBJ databases">
        <title>Single-cell genomics of uncultivated deep-branching MTB reveals a conserved set of magnetosome genes.</title>
        <authorList>
            <person name="Kolinko S."/>
            <person name="Richter M."/>
            <person name="Glockner F.O."/>
            <person name="Brachmann A."/>
            <person name="Schuler D."/>
        </authorList>
    </citation>
    <scope>NUCLEOTIDE SEQUENCE [LARGE SCALE GENOMIC DNA]</scope>
    <source>
        <strain evidence="2">TM-1</strain>
    </source>
</reference>
<evidence type="ECO:0000313" key="2">
    <source>
        <dbReference type="EMBL" id="KJU82254.1"/>
    </source>
</evidence>
<protein>
    <recommendedName>
        <fullName evidence="1">Restriction endonuclease type II NotI domain-containing protein</fullName>
    </recommendedName>
</protein>
<sequence length="304" mass="34641">MKKKQDKKATLKRHPLAEVFGFPITNQSDEAQRHRSGTLCPFHNRVPSCTKDKVNDPLGVCSIFDDDGLAITCPVRFTEKNLIVSDAANFFFTPESSWTFLTEVKLNDKHGKSAGNIDLVLVSYDKKTGNVTDFGALEIQGVYISGNVRKPFVKYMQEYKTITTFDWTHAKDYPRADYLSSSRKRLVPQLIYKGGILNTWNKKTAVVLNEDFFETLPELPEVDKEHADVAWCIYTLKEDTESNSFHLTKKKTVYTKFRQALDKIANAAPGNIDDFMKTLQKKLNEKINSQKTSGVSLIEEFFED</sequence>
<dbReference type="Pfam" id="PF12183">
    <property type="entry name" value="NotI"/>
    <property type="match status" value="1"/>
</dbReference>
<dbReference type="Proteomes" id="UP000033423">
    <property type="component" value="Unassembled WGS sequence"/>
</dbReference>
<dbReference type="EMBL" id="LACI01002380">
    <property type="protein sequence ID" value="KJU82254.1"/>
    <property type="molecule type" value="Genomic_DNA"/>
</dbReference>
<proteinExistence type="predicted"/>
<feature type="domain" description="Restriction endonuclease type II NotI" evidence="1">
    <location>
        <begin position="32"/>
        <end position="247"/>
    </location>
</feature>
<accession>A0A0F3GJW6</accession>
<dbReference type="AlphaFoldDB" id="A0A0F3GJW6"/>
<evidence type="ECO:0000259" key="1">
    <source>
        <dbReference type="Pfam" id="PF12183"/>
    </source>
</evidence>
<gene>
    <name evidence="2" type="ORF">MBAV_005551</name>
</gene>
<keyword evidence="3" id="KW-1185">Reference proteome</keyword>
<organism evidence="2 3">
    <name type="scientific">Candidatus Magnetobacterium bavaricum</name>
    <dbReference type="NCBI Taxonomy" id="29290"/>
    <lineage>
        <taxon>Bacteria</taxon>
        <taxon>Pseudomonadati</taxon>
        <taxon>Nitrospirota</taxon>
        <taxon>Thermodesulfovibrionia</taxon>
        <taxon>Thermodesulfovibrionales</taxon>
        <taxon>Candidatus Magnetobacteriaceae</taxon>
        <taxon>Candidatus Magnetobacterium</taxon>
    </lineage>
</organism>
<comment type="caution">
    <text evidence="2">The sequence shown here is derived from an EMBL/GenBank/DDBJ whole genome shotgun (WGS) entry which is preliminary data.</text>
</comment>
<dbReference type="InterPro" id="IPR022009">
    <property type="entry name" value="Resctriction_endonuc_II_NotI"/>
</dbReference>